<feature type="transmembrane region" description="Helical" evidence="6">
    <location>
        <begin position="352"/>
        <end position="371"/>
    </location>
</feature>
<keyword evidence="2 6" id="KW-0812">Transmembrane</keyword>
<evidence type="ECO:0000256" key="1">
    <source>
        <dbReference type="ARBA" id="ARBA00004141"/>
    </source>
</evidence>
<feature type="transmembrane region" description="Helical" evidence="6">
    <location>
        <begin position="195"/>
        <end position="217"/>
    </location>
</feature>
<evidence type="ECO:0000256" key="5">
    <source>
        <dbReference type="SAM" id="MobiDB-lite"/>
    </source>
</evidence>
<dbReference type="Proteomes" id="UP000001555">
    <property type="component" value="Unassembled WGS sequence"/>
</dbReference>
<feature type="transmembrane region" description="Helical" evidence="6">
    <location>
        <begin position="408"/>
        <end position="427"/>
    </location>
</feature>
<accession>B7P4T4</accession>
<dbReference type="KEGG" id="isc:8024626"/>
<comment type="subcellular location">
    <subcellularLocation>
        <location evidence="1">Membrane</location>
        <topology evidence="1">Multi-pass membrane protein</topology>
    </subcellularLocation>
</comment>
<evidence type="ECO:0000259" key="7">
    <source>
        <dbReference type="PROSITE" id="PS50850"/>
    </source>
</evidence>
<feature type="region of interest" description="Disordered" evidence="5">
    <location>
        <begin position="583"/>
        <end position="613"/>
    </location>
</feature>
<name>B7P4T4_IXOSC</name>
<dbReference type="AlphaFoldDB" id="B7P4T4"/>
<dbReference type="VEuPathDB" id="VectorBase:ISCI016153"/>
<evidence type="ECO:0000313" key="8">
    <source>
        <dbReference type="EMBL" id="EEC01606.1"/>
    </source>
</evidence>
<evidence type="ECO:0000256" key="6">
    <source>
        <dbReference type="SAM" id="Phobius"/>
    </source>
</evidence>
<proteinExistence type="predicted"/>
<dbReference type="InterPro" id="IPR011701">
    <property type="entry name" value="MFS"/>
</dbReference>
<evidence type="ECO:0000313" key="9">
    <source>
        <dbReference type="EnsemblMetazoa" id="ISCW016153-PA"/>
    </source>
</evidence>
<feature type="transmembrane region" description="Helical" evidence="6">
    <location>
        <begin position="377"/>
        <end position="399"/>
    </location>
</feature>
<dbReference type="OrthoDB" id="6493548at2759"/>
<dbReference type="Pfam" id="PF07690">
    <property type="entry name" value="MFS_1"/>
    <property type="match status" value="1"/>
</dbReference>
<feature type="transmembrane region" description="Helical" evidence="6">
    <location>
        <begin position="173"/>
        <end position="189"/>
    </location>
</feature>
<feature type="region of interest" description="Disordered" evidence="5">
    <location>
        <begin position="547"/>
        <end position="569"/>
    </location>
</feature>
<dbReference type="SUPFAM" id="SSF103473">
    <property type="entry name" value="MFS general substrate transporter"/>
    <property type="match status" value="1"/>
</dbReference>
<protein>
    <submittedName>
        <fullName evidence="8 9">Solute carrier, putative</fullName>
    </submittedName>
</protein>
<dbReference type="InterPro" id="IPR020846">
    <property type="entry name" value="MFS_dom"/>
</dbReference>
<gene>
    <name evidence="9" type="primary">8024626</name>
    <name evidence="8" type="ORF">IscW_ISCW016153</name>
</gene>
<dbReference type="EMBL" id="ABJB010823888">
    <property type="status" value="NOT_ANNOTATED_CDS"/>
    <property type="molecule type" value="Genomic_DNA"/>
</dbReference>
<dbReference type="GO" id="GO:0022857">
    <property type="term" value="F:transmembrane transporter activity"/>
    <property type="evidence" value="ECO:0007669"/>
    <property type="project" value="InterPro"/>
</dbReference>
<feature type="compositionally biased region" description="Low complexity" evidence="5">
    <location>
        <begin position="586"/>
        <end position="600"/>
    </location>
</feature>
<dbReference type="InParanoid" id="B7P4T4"/>
<dbReference type="HOGENOM" id="CLU_001265_33_3_1"/>
<feature type="transmembrane region" description="Helical" evidence="6">
    <location>
        <begin position="142"/>
        <end position="166"/>
    </location>
</feature>
<dbReference type="InterPro" id="IPR036259">
    <property type="entry name" value="MFS_trans_sf"/>
</dbReference>
<dbReference type="EnsemblMetazoa" id="ISCW016153-RA">
    <property type="protein sequence ID" value="ISCW016153-PA"/>
    <property type="gene ID" value="ISCW016153"/>
</dbReference>
<dbReference type="PANTHER" id="PTHR24064">
    <property type="entry name" value="SOLUTE CARRIER FAMILY 22 MEMBER"/>
    <property type="match status" value="1"/>
</dbReference>
<evidence type="ECO:0000313" key="10">
    <source>
        <dbReference type="Proteomes" id="UP000001555"/>
    </source>
</evidence>
<feature type="transmembrane region" description="Helical" evidence="6">
    <location>
        <begin position="229"/>
        <end position="253"/>
    </location>
</feature>
<dbReference type="VEuPathDB" id="VectorBase:ISCW016153"/>
<keyword evidence="4 6" id="KW-0472">Membrane</keyword>
<evidence type="ECO:0000256" key="2">
    <source>
        <dbReference type="ARBA" id="ARBA00022692"/>
    </source>
</evidence>
<reference evidence="9" key="2">
    <citation type="submission" date="2020-05" db="UniProtKB">
        <authorList>
            <consortium name="EnsemblMetazoa"/>
        </authorList>
    </citation>
    <scope>IDENTIFICATION</scope>
    <source>
        <strain evidence="9">wikel</strain>
    </source>
</reference>
<feature type="domain" description="Major facilitator superfamily (MFS) profile" evidence="7">
    <location>
        <begin position="40"/>
        <end position="522"/>
    </location>
</feature>
<dbReference type="PROSITE" id="PS50850">
    <property type="entry name" value="MFS"/>
    <property type="match status" value="1"/>
</dbReference>
<evidence type="ECO:0000256" key="4">
    <source>
        <dbReference type="ARBA" id="ARBA00023136"/>
    </source>
</evidence>
<feature type="transmembrane region" description="Helical" evidence="6">
    <location>
        <begin position="468"/>
        <end position="487"/>
    </location>
</feature>
<dbReference type="EMBL" id="DS636921">
    <property type="protein sequence ID" value="EEC01606.1"/>
    <property type="molecule type" value="Genomic_DNA"/>
</dbReference>
<dbReference type="GO" id="GO:0016020">
    <property type="term" value="C:membrane"/>
    <property type="evidence" value="ECO:0007669"/>
    <property type="project" value="UniProtKB-SubCell"/>
</dbReference>
<evidence type="ECO:0000256" key="3">
    <source>
        <dbReference type="ARBA" id="ARBA00022989"/>
    </source>
</evidence>
<sequence>MDPHPSTANPAEKEPDSTRRQVIEGTVTLGDGIFQGMVIACEIIAVTSYMCHATSFALTARIMDHWCRPPDDINMSTSQWKNIAIPVTEDGRNSQCSMYSPPLKTENSTMRTLIPCTEWDFDLEEYGSTIISEWSLVCSRSWLAHLASLLFHIGAAIGGVVFGTVADHIGRRPVAYFCIVINLLAGFGSGQHNSFFVFVTVRFMVAASSDTLMKVLFVILYEVSSPHKWLMYSFLCGLVPLVIVPVIIVSLTLFKLSWIAVHTIIMIPTSLLVVSFYFIQESPRWLLATGNIQEARRVVILAAATNHVSLKIARRSLMKAEADMKGVAAENQRTSPLTIKEMFVDPTQKKRSSVLFFAWFAVDFAFSVNILRDYFVYYQSFIIAYVVFMPLGFAFLFFAIDRFGKKKVLVNIVLLLSVGTVLLTVTYDDTPTAITSALLVSVKILSSLAIFVLAIFTVELFPTELRSTGLGATTGFGTVATIATMLLTISETKLRKGVMLALITALSACGALALHMLPDISSPTLFFRQPEDKEEDRKQRILASLSPVQSRKSISKAKKKAPGTSVALPLSSASHVASEKLKRVLRSSGLGSRTSSSSQSDQMHSPVKPRKAK</sequence>
<keyword evidence="3 6" id="KW-1133">Transmembrane helix</keyword>
<feature type="transmembrane region" description="Helical" evidence="6">
    <location>
        <begin position="433"/>
        <end position="456"/>
    </location>
</feature>
<feature type="transmembrane region" description="Helical" evidence="6">
    <location>
        <begin position="499"/>
        <end position="518"/>
    </location>
</feature>
<feature type="transmembrane region" description="Helical" evidence="6">
    <location>
        <begin position="259"/>
        <end position="279"/>
    </location>
</feature>
<reference evidence="8 10" key="1">
    <citation type="submission" date="2008-03" db="EMBL/GenBank/DDBJ databases">
        <title>Annotation of Ixodes scapularis.</title>
        <authorList>
            <consortium name="Ixodes scapularis Genome Project Consortium"/>
            <person name="Caler E."/>
            <person name="Hannick L.I."/>
            <person name="Bidwell S."/>
            <person name="Joardar V."/>
            <person name="Thiagarajan M."/>
            <person name="Amedeo P."/>
            <person name="Galinsky K.J."/>
            <person name="Schobel S."/>
            <person name="Inman J."/>
            <person name="Hostetler J."/>
            <person name="Miller J."/>
            <person name="Hammond M."/>
            <person name="Megy K."/>
            <person name="Lawson D."/>
            <person name="Kodira C."/>
            <person name="Sutton G."/>
            <person name="Meyer J."/>
            <person name="Hill C.A."/>
            <person name="Birren B."/>
            <person name="Nene V."/>
            <person name="Collins F."/>
            <person name="Alarcon-Chaidez F."/>
            <person name="Wikel S."/>
            <person name="Strausberg R."/>
        </authorList>
    </citation>
    <scope>NUCLEOTIDE SEQUENCE [LARGE SCALE GENOMIC DNA]</scope>
    <source>
        <strain evidence="10">Wikel</strain>
        <strain evidence="8">Wikel colony</strain>
    </source>
</reference>
<organism>
    <name type="scientific">Ixodes scapularis</name>
    <name type="common">Black-legged tick</name>
    <name type="synonym">Deer tick</name>
    <dbReference type="NCBI Taxonomy" id="6945"/>
    <lineage>
        <taxon>Eukaryota</taxon>
        <taxon>Metazoa</taxon>
        <taxon>Ecdysozoa</taxon>
        <taxon>Arthropoda</taxon>
        <taxon>Chelicerata</taxon>
        <taxon>Arachnida</taxon>
        <taxon>Acari</taxon>
        <taxon>Parasitiformes</taxon>
        <taxon>Ixodida</taxon>
        <taxon>Ixodoidea</taxon>
        <taxon>Ixodidae</taxon>
        <taxon>Ixodinae</taxon>
        <taxon>Ixodes</taxon>
    </lineage>
</organism>
<dbReference type="Gene3D" id="1.20.1250.20">
    <property type="entry name" value="MFS general substrate transporter like domains"/>
    <property type="match status" value="1"/>
</dbReference>
<dbReference type="PaxDb" id="6945-B7P4T4"/>
<dbReference type="VEuPathDB" id="VectorBase:ISCP_034530"/>
<keyword evidence="10" id="KW-1185">Reference proteome</keyword>